<reference evidence="4 5" key="1">
    <citation type="submission" date="2024-02" db="EMBL/GenBank/DDBJ databases">
        <title>First draft genome assembly of two strains of Seiridium cardinale.</title>
        <authorList>
            <person name="Emiliani G."/>
            <person name="Scali E."/>
        </authorList>
    </citation>
    <scope>NUCLEOTIDE SEQUENCE [LARGE SCALE GENOMIC DNA]</scope>
    <source>
        <strain evidence="4 5">BM-138-000479</strain>
    </source>
</reference>
<keyword evidence="5" id="KW-1185">Reference proteome</keyword>
<feature type="region of interest" description="Disordered" evidence="2">
    <location>
        <begin position="152"/>
        <end position="178"/>
    </location>
</feature>
<accession>A0ABR2XAC7</accession>
<dbReference type="PROSITE" id="PS50157">
    <property type="entry name" value="ZINC_FINGER_C2H2_2"/>
    <property type="match status" value="1"/>
</dbReference>
<keyword evidence="1" id="KW-0863">Zinc-finger</keyword>
<evidence type="ECO:0000313" key="4">
    <source>
        <dbReference type="EMBL" id="KAK9770712.1"/>
    </source>
</evidence>
<evidence type="ECO:0000256" key="2">
    <source>
        <dbReference type="SAM" id="MobiDB-lite"/>
    </source>
</evidence>
<evidence type="ECO:0000259" key="3">
    <source>
        <dbReference type="PROSITE" id="PS50157"/>
    </source>
</evidence>
<gene>
    <name evidence="4" type="ORF">SCAR479_12601</name>
</gene>
<feature type="compositionally biased region" description="Polar residues" evidence="2">
    <location>
        <begin position="28"/>
        <end position="37"/>
    </location>
</feature>
<dbReference type="SUPFAM" id="SSF57667">
    <property type="entry name" value="beta-beta-alpha zinc fingers"/>
    <property type="match status" value="1"/>
</dbReference>
<feature type="compositionally biased region" description="Polar residues" evidence="2">
    <location>
        <begin position="169"/>
        <end position="178"/>
    </location>
</feature>
<evidence type="ECO:0000313" key="5">
    <source>
        <dbReference type="Proteomes" id="UP001465668"/>
    </source>
</evidence>
<dbReference type="Gene3D" id="3.30.160.60">
    <property type="entry name" value="Classic Zinc Finger"/>
    <property type="match status" value="1"/>
</dbReference>
<keyword evidence="1" id="KW-0862">Zinc</keyword>
<feature type="region of interest" description="Disordered" evidence="2">
    <location>
        <begin position="19"/>
        <end position="44"/>
    </location>
</feature>
<evidence type="ECO:0000256" key="1">
    <source>
        <dbReference type="PROSITE-ProRule" id="PRU00042"/>
    </source>
</evidence>
<dbReference type="PROSITE" id="PS00028">
    <property type="entry name" value="ZINC_FINGER_C2H2_1"/>
    <property type="match status" value="1"/>
</dbReference>
<organism evidence="4 5">
    <name type="scientific">Seiridium cardinale</name>
    <dbReference type="NCBI Taxonomy" id="138064"/>
    <lineage>
        <taxon>Eukaryota</taxon>
        <taxon>Fungi</taxon>
        <taxon>Dikarya</taxon>
        <taxon>Ascomycota</taxon>
        <taxon>Pezizomycotina</taxon>
        <taxon>Sordariomycetes</taxon>
        <taxon>Xylariomycetidae</taxon>
        <taxon>Amphisphaeriales</taxon>
        <taxon>Sporocadaceae</taxon>
        <taxon>Seiridium</taxon>
    </lineage>
</organism>
<protein>
    <recommendedName>
        <fullName evidence="3">C2H2-type domain-containing protein</fullName>
    </recommendedName>
</protein>
<feature type="region of interest" description="Disordered" evidence="2">
    <location>
        <begin position="197"/>
        <end position="220"/>
    </location>
</feature>
<dbReference type="Proteomes" id="UP001465668">
    <property type="component" value="Unassembled WGS sequence"/>
</dbReference>
<dbReference type="EMBL" id="JARVKM010000087">
    <property type="protein sequence ID" value="KAK9770712.1"/>
    <property type="molecule type" value="Genomic_DNA"/>
</dbReference>
<keyword evidence="1" id="KW-0479">Metal-binding</keyword>
<proteinExistence type="predicted"/>
<feature type="domain" description="C2H2-type" evidence="3">
    <location>
        <begin position="184"/>
        <end position="213"/>
    </location>
</feature>
<dbReference type="InterPro" id="IPR036236">
    <property type="entry name" value="Znf_C2H2_sf"/>
</dbReference>
<dbReference type="Pfam" id="PF00096">
    <property type="entry name" value="zf-C2H2"/>
    <property type="match status" value="2"/>
</dbReference>
<name>A0ABR2XAC7_9PEZI</name>
<sequence>MSQSALDLFFESARSKARKMARTRRDGVSNQDFNSLPPSMAYQDPIHPPNGMEYQYPNHASEPYPNVRQSSMGFNQSSGQDAHIIDLPFYTDPPSYGALHGWLSAEDAQLAFGNVGSMSDAFASYQMTLGVGEPRQAGAPMQDLALFCCEPEPYTTSSQPPREPDEVRQNSLGTNTTGSMDENRFCVHCKTSFSRPTDLRRHNRSRGHVERAGSSDGQPNSLESYPCPVCKACYTRNDNMMRHQKKKGCSI</sequence>
<dbReference type="InterPro" id="IPR013087">
    <property type="entry name" value="Znf_C2H2_type"/>
</dbReference>
<comment type="caution">
    <text evidence="4">The sequence shown here is derived from an EMBL/GenBank/DDBJ whole genome shotgun (WGS) entry which is preliminary data.</text>
</comment>